<dbReference type="InterPro" id="IPR044440">
    <property type="entry name" value="GABAb_receptor_plant_PBP1"/>
</dbReference>
<comment type="function">
    <text evidence="13">Glutamate-gated receptor that probably acts as non-selective cation channel.</text>
</comment>
<dbReference type="InterPro" id="IPR001828">
    <property type="entry name" value="ANF_lig-bd_rcpt"/>
</dbReference>
<keyword evidence="7 13" id="KW-0406">Ion transport</keyword>
<dbReference type="InterPro" id="IPR001320">
    <property type="entry name" value="Iontro_rcpt_C"/>
</dbReference>
<dbReference type="SUPFAM" id="SSF53822">
    <property type="entry name" value="Periplasmic binding protein-like I"/>
    <property type="match status" value="1"/>
</dbReference>
<feature type="transmembrane region" description="Helical" evidence="15">
    <location>
        <begin position="547"/>
        <end position="565"/>
    </location>
</feature>
<feature type="transmembrane region" description="Helical" evidence="15">
    <location>
        <begin position="608"/>
        <end position="632"/>
    </location>
</feature>
<dbReference type="GO" id="GO:0015276">
    <property type="term" value="F:ligand-gated monoatomic ion channel activity"/>
    <property type="evidence" value="ECO:0007669"/>
    <property type="project" value="InterPro"/>
</dbReference>
<proteinExistence type="inferred from homology"/>
<keyword evidence="9 13" id="KW-0675">Receptor</keyword>
<dbReference type="EMBL" id="LNRQ01000006">
    <property type="protein sequence ID" value="KZM89520.1"/>
    <property type="molecule type" value="Genomic_DNA"/>
</dbReference>
<sequence length="980" mass="109697">MNIACYFILLIVISLVSPSRCGQVIVDNGSLNSPPVVRHERAGAIRIGAIFDESSRRGREAKVAIEMVVHDFNLAGDQNLQIHYGNSQGKPVRAALAAKELMSTYSVEAILGGHTWDEASAIAEAARAEAHNLPVLSFADSTPTISTSSPVFRATPSQEVQMNAIAAILQSWGLNQVTLIYENSPTLSSSELIISQLSKVLDQSGAELSHIFALTTFSLSSLERELIKLKKQKHRVFVVHATLESGCLLYQNAKTLNMTGDGYAWIATNSITDLFHSVSPKKLSSMQGIVGTKTYFPENSEEFQDFRKRFRSKFRNIYPDEEFDEPGVFASQAYDAIRDITNVFQRISAADFAKWKIAPAQVVEIVNVIGRSYQNGYWTQGLGFSETVDDNALHHTSMEILKEVLWPAQPWHAESQRRILAGRSEPLRVGVPAEALFRQFVLQINETSYDGFSIKVFEETMRVAYADKDLTYSYTPFYGEDYGHMVAKIKSGEYDLVAGDVTILEERHDDADFSQPYSESGMVLIVPLRSTLPNGMWLFLKPFTTEMWGVLVAITVYNGFAVWLIERNYNEEFRSGTVWNQTGILIWLAFSTLFTLRGDKLHSNLSRMAMVVWLFVALIITQSYTASLASMLTAQRLEPSIKNVETLVEMNATVGHCQGTFLGSFINKVLRIEEGKIRKYNTTHEYAEALNSGEIAGIFLEVPYAKVFLAQYCKSFIKTEKTFKMGGLGFAFQKNFSMLPEINKAIMSITENGNLSRLEDEYINNQECVDEDSVQNDDGSIGLNSFSVLFGISGGISTIALAIYVLSSSLSSKPDHGNLVKENIIKRWLHHGRQLSARISNIELPRSPPNANYIEARQSFSTVSSVETLEDHPYAPDPHNRLKIGICRFIMDTVMFILHYTESGMVEMTMTNSEQALSGMISIGLNYDTLRVERTPKKSPDASYIEARQSLSAVTDIESFEDHPYARDPHNQHFKFLICI</sequence>
<evidence type="ECO:0000259" key="17">
    <source>
        <dbReference type="SMART" id="SM00079"/>
    </source>
</evidence>
<evidence type="ECO:0000256" key="11">
    <source>
        <dbReference type="ARBA" id="ARBA00023286"/>
    </source>
</evidence>
<accession>A0A161ZSG8</accession>
<dbReference type="Gene3D" id="1.10.287.70">
    <property type="match status" value="1"/>
</dbReference>
<dbReference type="OMA" id="SANYLCH"/>
<reference evidence="18" key="1">
    <citation type="journal article" date="2016" name="Nat. Genet.">
        <title>A high-quality carrot genome assembly provides new insights into carotenoid accumulation and asterid genome evolution.</title>
        <authorList>
            <person name="Iorizzo M."/>
            <person name="Ellison S."/>
            <person name="Senalik D."/>
            <person name="Zeng P."/>
            <person name="Satapoomin P."/>
            <person name="Huang J."/>
            <person name="Bowman M."/>
            <person name="Iovene M."/>
            <person name="Sanseverino W."/>
            <person name="Cavagnaro P."/>
            <person name="Yildiz M."/>
            <person name="Macko-Podgorni A."/>
            <person name="Moranska E."/>
            <person name="Grzebelus E."/>
            <person name="Grzebelus D."/>
            <person name="Ashrafi H."/>
            <person name="Zheng Z."/>
            <person name="Cheng S."/>
            <person name="Spooner D."/>
            <person name="Van Deynze A."/>
            <person name="Simon P."/>
        </authorList>
    </citation>
    <scope>NUCLEOTIDE SEQUENCE [LARGE SCALE GENOMIC DNA]</scope>
    <source>
        <tissue evidence="18">Leaf</tissue>
    </source>
</reference>
<dbReference type="Gene3D" id="3.40.50.2300">
    <property type="match status" value="1"/>
</dbReference>
<keyword evidence="8 13" id="KW-0472">Membrane</keyword>
<evidence type="ECO:0000256" key="15">
    <source>
        <dbReference type="SAM" id="Phobius"/>
    </source>
</evidence>
<evidence type="ECO:0000256" key="7">
    <source>
        <dbReference type="ARBA" id="ARBA00023065"/>
    </source>
</evidence>
<keyword evidence="11 13" id="KW-1071">Ligand-gated ion channel</keyword>
<feature type="chain" id="PRO_5007831589" description="Glutamate receptor" evidence="16">
    <location>
        <begin position="22"/>
        <end position="980"/>
    </location>
</feature>
<keyword evidence="6 15" id="KW-1133">Transmembrane helix</keyword>
<evidence type="ECO:0000256" key="16">
    <source>
        <dbReference type="SAM" id="SignalP"/>
    </source>
</evidence>
<dbReference type="Gene3D" id="3.40.190.10">
    <property type="entry name" value="Periplasmic binding protein-like II"/>
    <property type="match status" value="1"/>
</dbReference>
<dbReference type="SUPFAM" id="SSF53850">
    <property type="entry name" value="Periplasmic binding protein-like II"/>
    <property type="match status" value="1"/>
</dbReference>
<dbReference type="InterPro" id="IPR015683">
    <property type="entry name" value="Ionotropic_Glu_rcpt"/>
</dbReference>
<name>A0A161ZSG8_DAUCS</name>
<keyword evidence="4 15" id="KW-0812">Transmembrane</keyword>
<evidence type="ECO:0000256" key="1">
    <source>
        <dbReference type="ARBA" id="ARBA00004141"/>
    </source>
</evidence>
<protein>
    <recommendedName>
        <fullName evidence="13">Glutamate receptor</fullName>
    </recommendedName>
</protein>
<dbReference type="STRING" id="79200.A0A161ZSG8"/>
<evidence type="ECO:0000256" key="10">
    <source>
        <dbReference type="ARBA" id="ARBA00023180"/>
    </source>
</evidence>
<keyword evidence="10" id="KW-0325">Glycoprotein</keyword>
<dbReference type="GO" id="GO:0016020">
    <property type="term" value="C:membrane"/>
    <property type="evidence" value="ECO:0007669"/>
    <property type="project" value="UniProtKB-SubCell"/>
</dbReference>
<evidence type="ECO:0000256" key="6">
    <source>
        <dbReference type="ARBA" id="ARBA00022989"/>
    </source>
</evidence>
<dbReference type="PANTHER" id="PTHR18966">
    <property type="entry name" value="IONOTROPIC GLUTAMATE RECEPTOR"/>
    <property type="match status" value="1"/>
</dbReference>
<keyword evidence="14" id="KW-1015">Disulfide bond</keyword>
<dbReference type="PIRSF" id="PIRSF037090">
    <property type="entry name" value="Iontro_Glu-like_rcpt_pln"/>
    <property type="match status" value="1"/>
</dbReference>
<feature type="domain" description="Ionotropic glutamate receptor C-terminal" evidence="17">
    <location>
        <begin position="428"/>
        <end position="765"/>
    </location>
</feature>
<feature type="transmembrane region" description="Helical" evidence="15">
    <location>
        <begin position="786"/>
        <end position="806"/>
    </location>
</feature>
<dbReference type="InterPro" id="IPR017103">
    <property type="entry name" value="Iontropic_Glu_rcpt_pln"/>
</dbReference>
<evidence type="ECO:0000256" key="4">
    <source>
        <dbReference type="ARBA" id="ARBA00022692"/>
    </source>
</evidence>
<evidence type="ECO:0000256" key="13">
    <source>
        <dbReference type="PIRNR" id="PIRNR037090"/>
    </source>
</evidence>
<feature type="disulfide bond" evidence="14">
    <location>
        <begin position="713"/>
        <end position="768"/>
    </location>
</feature>
<dbReference type="FunFam" id="3.40.50.2300:FF:000188">
    <property type="entry name" value="Glutamate receptor"/>
    <property type="match status" value="1"/>
</dbReference>
<organism evidence="18">
    <name type="scientific">Daucus carota subsp. sativus</name>
    <name type="common">Carrot</name>
    <dbReference type="NCBI Taxonomy" id="79200"/>
    <lineage>
        <taxon>Eukaryota</taxon>
        <taxon>Viridiplantae</taxon>
        <taxon>Streptophyta</taxon>
        <taxon>Embryophyta</taxon>
        <taxon>Tracheophyta</taxon>
        <taxon>Spermatophyta</taxon>
        <taxon>Magnoliopsida</taxon>
        <taxon>eudicotyledons</taxon>
        <taxon>Gunneridae</taxon>
        <taxon>Pentapetalae</taxon>
        <taxon>asterids</taxon>
        <taxon>campanulids</taxon>
        <taxon>Apiales</taxon>
        <taxon>Apiaceae</taxon>
        <taxon>Apioideae</taxon>
        <taxon>Scandiceae</taxon>
        <taxon>Daucinae</taxon>
        <taxon>Daucus</taxon>
        <taxon>Daucus sect. Daucus</taxon>
    </lineage>
</organism>
<comment type="similarity">
    <text evidence="2 13">Belongs to the glutamate-gated ion channel (TC 1.A.10.1) family.</text>
</comment>
<evidence type="ECO:0000256" key="8">
    <source>
        <dbReference type="ARBA" id="ARBA00023136"/>
    </source>
</evidence>
<feature type="signal peptide" evidence="16">
    <location>
        <begin position="1"/>
        <end position="21"/>
    </location>
</feature>
<comment type="caution">
    <text evidence="18">The sequence shown here is derived from an EMBL/GenBank/DDBJ whole genome shotgun (WGS) entry which is preliminary data.</text>
</comment>
<comment type="subcellular location">
    <subcellularLocation>
        <location evidence="1">Membrane</location>
        <topology evidence="1">Multi-pass membrane protein</topology>
    </subcellularLocation>
</comment>
<dbReference type="FunFam" id="1.10.287.70:FF:000172">
    <property type="entry name" value="Glutamate receptor"/>
    <property type="match status" value="1"/>
</dbReference>
<keyword evidence="5 16" id="KW-0732">Signal</keyword>
<dbReference type="InterPro" id="IPR028082">
    <property type="entry name" value="Peripla_BP_I"/>
</dbReference>
<dbReference type="CDD" id="cd19990">
    <property type="entry name" value="PBP1_GABAb_receptor_plant"/>
    <property type="match status" value="1"/>
</dbReference>
<dbReference type="AlphaFoldDB" id="A0A161ZSG8"/>
<dbReference type="SMART" id="SM00079">
    <property type="entry name" value="PBPe"/>
    <property type="match status" value="1"/>
</dbReference>
<feature type="transmembrane region" description="Helical" evidence="15">
    <location>
        <begin position="577"/>
        <end position="596"/>
    </location>
</feature>
<gene>
    <name evidence="18" type="ORF">DCAR_023117</name>
</gene>
<evidence type="ECO:0000256" key="2">
    <source>
        <dbReference type="ARBA" id="ARBA00008685"/>
    </source>
</evidence>
<evidence type="ECO:0000313" key="18">
    <source>
        <dbReference type="EMBL" id="KZM89520.1"/>
    </source>
</evidence>
<dbReference type="Pfam" id="PF01094">
    <property type="entry name" value="ANF_receptor"/>
    <property type="match status" value="1"/>
</dbReference>
<evidence type="ECO:0000256" key="5">
    <source>
        <dbReference type="ARBA" id="ARBA00022729"/>
    </source>
</evidence>
<keyword evidence="3 13" id="KW-0813">Transport</keyword>
<evidence type="ECO:0000256" key="12">
    <source>
        <dbReference type="ARBA" id="ARBA00023303"/>
    </source>
</evidence>
<dbReference type="Pfam" id="PF00060">
    <property type="entry name" value="Lig_chan"/>
    <property type="match status" value="1"/>
</dbReference>
<keyword evidence="12 13" id="KW-0407">Ion channel</keyword>
<dbReference type="Gramene" id="KZM89520">
    <property type="protein sequence ID" value="KZM89520"/>
    <property type="gene ID" value="DCAR_023117"/>
</dbReference>
<evidence type="ECO:0000256" key="9">
    <source>
        <dbReference type="ARBA" id="ARBA00023170"/>
    </source>
</evidence>
<evidence type="ECO:0000256" key="3">
    <source>
        <dbReference type="ARBA" id="ARBA00022448"/>
    </source>
</evidence>
<evidence type="ECO:0000256" key="14">
    <source>
        <dbReference type="PIRSR" id="PIRSR037090-50"/>
    </source>
</evidence>